<accession>A0A3B4U4F7</accession>
<dbReference type="GO" id="GO:0070419">
    <property type="term" value="C:nonhomologous end joining complex"/>
    <property type="evidence" value="ECO:0007669"/>
    <property type="project" value="TreeGrafter"/>
</dbReference>
<dbReference type="GO" id="GO:0035861">
    <property type="term" value="C:site of double-strand break"/>
    <property type="evidence" value="ECO:0007669"/>
    <property type="project" value="TreeGrafter"/>
</dbReference>
<protein>
    <submittedName>
        <fullName evidence="1">PAXX non-homologous end joining factor</fullName>
    </submittedName>
</protein>
<dbReference type="RefSeq" id="XP_022614906.1">
    <property type="nucleotide sequence ID" value="XM_022759185.1"/>
</dbReference>
<dbReference type="PANTHER" id="PTHR28586">
    <property type="entry name" value="PROTEIN PAXX"/>
    <property type="match status" value="1"/>
</dbReference>
<dbReference type="OMA" id="ANVWSVE"/>
<keyword evidence="2" id="KW-1185">Reference proteome</keyword>
<dbReference type="Proteomes" id="UP000261420">
    <property type="component" value="Unplaced"/>
</dbReference>
<reference evidence="1" key="1">
    <citation type="submission" date="2025-08" db="UniProtKB">
        <authorList>
            <consortium name="Ensembl"/>
        </authorList>
    </citation>
    <scope>IDENTIFICATION</scope>
</reference>
<dbReference type="AlphaFoldDB" id="A0A3B4U4F7"/>
<evidence type="ECO:0000313" key="2">
    <source>
        <dbReference type="Proteomes" id="UP000261420"/>
    </source>
</evidence>
<dbReference type="GO" id="GO:0006303">
    <property type="term" value="P:double-strand break repair via nonhomologous end joining"/>
    <property type="evidence" value="ECO:0007669"/>
    <property type="project" value="InterPro"/>
</dbReference>
<dbReference type="GeneTree" id="ENSGT00390000000543"/>
<name>A0A3B4U4F7_SERDU</name>
<dbReference type="STRING" id="41447.ENSSDUP00000013232"/>
<dbReference type="InterPro" id="IPR027873">
    <property type="entry name" value="PAXX"/>
</dbReference>
<evidence type="ECO:0000313" key="1">
    <source>
        <dbReference type="Ensembl" id="ENSSDUP00000013232.1"/>
    </source>
</evidence>
<dbReference type="GO" id="GO:0060090">
    <property type="term" value="F:molecular adaptor activity"/>
    <property type="evidence" value="ECO:0007669"/>
    <property type="project" value="TreeGrafter"/>
</dbReference>
<reference evidence="1" key="2">
    <citation type="submission" date="2025-09" db="UniProtKB">
        <authorList>
            <consortium name="Ensembl"/>
        </authorList>
    </citation>
    <scope>IDENTIFICATION</scope>
</reference>
<organism evidence="1 2">
    <name type="scientific">Seriola dumerili</name>
    <name type="common">Greater amberjack</name>
    <name type="synonym">Caranx dumerili</name>
    <dbReference type="NCBI Taxonomy" id="41447"/>
    <lineage>
        <taxon>Eukaryota</taxon>
        <taxon>Metazoa</taxon>
        <taxon>Chordata</taxon>
        <taxon>Craniata</taxon>
        <taxon>Vertebrata</taxon>
        <taxon>Euteleostomi</taxon>
        <taxon>Actinopterygii</taxon>
        <taxon>Neopterygii</taxon>
        <taxon>Teleostei</taxon>
        <taxon>Neoteleostei</taxon>
        <taxon>Acanthomorphata</taxon>
        <taxon>Carangaria</taxon>
        <taxon>Carangiformes</taxon>
        <taxon>Carangidae</taxon>
        <taxon>Seriola</taxon>
    </lineage>
</organism>
<dbReference type="Ensembl" id="ENSSDUT00000013473.1">
    <property type="protein sequence ID" value="ENSSDUP00000013232.1"/>
    <property type="gene ID" value="ENSSDUG00000009622.1"/>
</dbReference>
<dbReference type="GO" id="GO:0005634">
    <property type="term" value="C:nucleus"/>
    <property type="evidence" value="ECO:0007669"/>
    <property type="project" value="TreeGrafter"/>
</dbReference>
<sequence length="195" mass="21863">MDVNQPSYYTVLDKKSQSKFLCYTHRKNGIFSVCLTDAADVWSTEYTEGTLNQFKQRFALKSTEDYALKLRSACSSGDVSVVVHDSRVELQVGSNPGDLSVTLSRLESPQATEELRELLFRMANTLSQLDSKFRPLPVSPMKNHQWHPTEFEPRQQQSAPSVTVKRRLPGASLINPGAKKKLQATGVAFDDADEH</sequence>
<proteinExistence type="predicted"/>
<dbReference type="CDD" id="cd22286">
    <property type="entry name" value="HD_PAXX_N"/>
    <property type="match status" value="1"/>
</dbReference>
<dbReference type="PANTHER" id="PTHR28586:SF1">
    <property type="entry name" value="PROTEIN PAXX"/>
    <property type="match status" value="1"/>
</dbReference>
<dbReference type="Pfam" id="PF15384">
    <property type="entry name" value="PAXX"/>
    <property type="match status" value="1"/>
</dbReference>
<dbReference type="InterPro" id="IPR054134">
    <property type="entry name" value="PAXX_N"/>
</dbReference>
<dbReference type="GeneID" id="111231909"/>